<organism evidence="1 2">
    <name type="scientific">Crotalaria pallida</name>
    <name type="common">Smooth rattlebox</name>
    <name type="synonym">Crotalaria striata</name>
    <dbReference type="NCBI Taxonomy" id="3830"/>
    <lineage>
        <taxon>Eukaryota</taxon>
        <taxon>Viridiplantae</taxon>
        <taxon>Streptophyta</taxon>
        <taxon>Embryophyta</taxon>
        <taxon>Tracheophyta</taxon>
        <taxon>Spermatophyta</taxon>
        <taxon>Magnoliopsida</taxon>
        <taxon>eudicotyledons</taxon>
        <taxon>Gunneridae</taxon>
        <taxon>Pentapetalae</taxon>
        <taxon>rosids</taxon>
        <taxon>fabids</taxon>
        <taxon>Fabales</taxon>
        <taxon>Fabaceae</taxon>
        <taxon>Papilionoideae</taxon>
        <taxon>50 kb inversion clade</taxon>
        <taxon>genistoids sensu lato</taxon>
        <taxon>core genistoids</taxon>
        <taxon>Crotalarieae</taxon>
        <taxon>Crotalaria</taxon>
    </lineage>
</organism>
<proteinExistence type="predicted"/>
<reference evidence="1 2" key="1">
    <citation type="submission" date="2024-01" db="EMBL/GenBank/DDBJ databases">
        <title>The genomes of 5 underutilized Papilionoideae crops provide insights into root nodulation and disease resistanc.</title>
        <authorList>
            <person name="Yuan L."/>
        </authorList>
    </citation>
    <scope>NUCLEOTIDE SEQUENCE [LARGE SCALE GENOMIC DNA]</scope>
    <source>
        <strain evidence="1">ZHUSHIDOU_FW_LH</strain>
        <tissue evidence="1">Leaf</tissue>
    </source>
</reference>
<protein>
    <submittedName>
        <fullName evidence="1">Uncharacterized protein</fullName>
    </submittedName>
</protein>
<evidence type="ECO:0000313" key="1">
    <source>
        <dbReference type="EMBL" id="KAK7239968.1"/>
    </source>
</evidence>
<accession>A0AAN9DX93</accession>
<dbReference type="Proteomes" id="UP001372338">
    <property type="component" value="Unassembled WGS sequence"/>
</dbReference>
<sequence length="87" mass="10086">MIWNLFPIFSGLIKPSLRNFRISLSNGLFSAVGIGESIPSLRTVLESFLPHTARQINSFFWCSILLFIFLELTKRNEINYMSFKLEL</sequence>
<dbReference type="AlphaFoldDB" id="A0AAN9DX93"/>
<dbReference type="EMBL" id="JAYWIO010000011">
    <property type="protein sequence ID" value="KAK7239968.1"/>
    <property type="molecule type" value="Genomic_DNA"/>
</dbReference>
<gene>
    <name evidence="1" type="ORF">RIF29_43179</name>
</gene>
<keyword evidence="2" id="KW-1185">Reference proteome</keyword>
<name>A0AAN9DX93_CROPI</name>
<evidence type="ECO:0000313" key="2">
    <source>
        <dbReference type="Proteomes" id="UP001372338"/>
    </source>
</evidence>
<comment type="caution">
    <text evidence="1">The sequence shown here is derived from an EMBL/GenBank/DDBJ whole genome shotgun (WGS) entry which is preliminary data.</text>
</comment>